<feature type="region of interest" description="Disordered" evidence="1">
    <location>
        <begin position="240"/>
        <end position="279"/>
    </location>
</feature>
<evidence type="ECO:0000313" key="4">
    <source>
        <dbReference type="WBParaSite" id="TCNE_0000273901-mRNA-1"/>
    </source>
</evidence>
<dbReference type="AlphaFoldDB" id="A0A183U2L9"/>
<keyword evidence="3" id="KW-1185">Reference proteome</keyword>
<dbReference type="EMBL" id="UYWY01002975">
    <property type="protein sequence ID" value="VDM28456.1"/>
    <property type="molecule type" value="Genomic_DNA"/>
</dbReference>
<evidence type="ECO:0000313" key="3">
    <source>
        <dbReference type="Proteomes" id="UP000050794"/>
    </source>
</evidence>
<gene>
    <name evidence="2" type="ORF">TCNE_LOCUS2739</name>
</gene>
<sequence length="279" mass="30913">MNAGGVLNTCKSSDEVSFGKRISGGRDSSETAWVNQEEGGDDVKSSCPLCVGLHTCYNGWYREMQYREVEPNLKTSLSSDCRLKLAYMKLELLVIANQNVAVNTFPGLVHTARHTMRVGNTRRLASSMSSGGRALNGLGGIALTEPYQTPNATYFELGSQTTNDKIRGQKGNSPDRQLRSQSAVRVGKSALIMLRRDGEGSTEPKYMIPRCQEKRLEREVVPVPQTDTGGQFDWGGRLLKSNGGAQRFPQNGRKSFEECKGRREPDCDTHKWSRDESRA</sequence>
<evidence type="ECO:0000313" key="2">
    <source>
        <dbReference type="EMBL" id="VDM28456.1"/>
    </source>
</evidence>
<dbReference type="WBParaSite" id="TCNE_0000273901-mRNA-1">
    <property type="protein sequence ID" value="TCNE_0000273901-mRNA-1"/>
    <property type="gene ID" value="TCNE_0000273901"/>
</dbReference>
<dbReference type="Proteomes" id="UP000050794">
    <property type="component" value="Unassembled WGS sequence"/>
</dbReference>
<organism evidence="3 4">
    <name type="scientific">Toxocara canis</name>
    <name type="common">Canine roundworm</name>
    <dbReference type="NCBI Taxonomy" id="6265"/>
    <lineage>
        <taxon>Eukaryota</taxon>
        <taxon>Metazoa</taxon>
        <taxon>Ecdysozoa</taxon>
        <taxon>Nematoda</taxon>
        <taxon>Chromadorea</taxon>
        <taxon>Rhabditida</taxon>
        <taxon>Spirurina</taxon>
        <taxon>Ascaridomorpha</taxon>
        <taxon>Ascaridoidea</taxon>
        <taxon>Toxocaridae</taxon>
        <taxon>Toxocara</taxon>
    </lineage>
</organism>
<reference evidence="2 3" key="2">
    <citation type="submission" date="2018-11" db="EMBL/GenBank/DDBJ databases">
        <authorList>
            <consortium name="Pathogen Informatics"/>
        </authorList>
    </citation>
    <scope>NUCLEOTIDE SEQUENCE [LARGE SCALE GENOMIC DNA]</scope>
</reference>
<name>A0A183U2L9_TOXCA</name>
<accession>A0A183U2L9</accession>
<evidence type="ECO:0000256" key="1">
    <source>
        <dbReference type="SAM" id="MobiDB-lite"/>
    </source>
</evidence>
<proteinExistence type="predicted"/>
<protein>
    <submittedName>
        <fullName evidence="4">Ycf68</fullName>
    </submittedName>
</protein>
<feature type="compositionally biased region" description="Basic and acidic residues" evidence="1">
    <location>
        <begin position="254"/>
        <end position="279"/>
    </location>
</feature>
<reference evidence="4" key="1">
    <citation type="submission" date="2016-06" db="UniProtKB">
        <authorList>
            <consortium name="WormBaseParasite"/>
        </authorList>
    </citation>
    <scope>IDENTIFICATION</scope>
</reference>